<accession>A0A919U5C0</accession>
<keyword evidence="3" id="KW-1185">Reference proteome</keyword>
<feature type="domain" description="N-acetyltransferase" evidence="1">
    <location>
        <begin position="119"/>
        <end position="204"/>
    </location>
</feature>
<reference evidence="2" key="1">
    <citation type="submission" date="2021-01" db="EMBL/GenBank/DDBJ databases">
        <title>Whole genome shotgun sequence of Cellulomonas pakistanensis NBRC 110800.</title>
        <authorList>
            <person name="Komaki H."/>
            <person name="Tamura T."/>
        </authorList>
    </citation>
    <scope>NUCLEOTIDE SEQUENCE</scope>
    <source>
        <strain evidence="2">NBRC 110800</strain>
    </source>
</reference>
<evidence type="ECO:0000313" key="2">
    <source>
        <dbReference type="EMBL" id="GIG34872.1"/>
    </source>
</evidence>
<sequence>MVVVTAAAPAHVEEAVRLLAATFRDDAVMGAVVGGPLVDRERRLAHVFRAIVRKGLRDGAVDLAREPGDPAVLGVAVWDAPGRTRTGLADLLRDVPSYLRAFGLTGMRGAFRLQRALDAAHPCEPHWFLAAIGVHASGRGRGVGSALIASRLAAVDAARPAMPAYLEASTERSAALYARHGFRAAGRVGGFPSASPVPMWRAGAHDRAVATHA</sequence>
<dbReference type="Gene3D" id="3.40.630.30">
    <property type="match status" value="1"/>
</dbReference>
<dbReference type="Proteomes" id="UP000642125">
    <property type="component" value="Unassembled WGS sequence"/>
</dbReference>
<dbReference type="PANTHER" id="PTHR42791">
    <property type="entry name" value="GNAT FAMILY ACETYLTRANSFERASE"/>
    <property type="match status" value="1"/>
</dbReference>
<protein>
    <submittedName>
        <fullName evidence="2">GCN5-like N-acetyltransferase</fullName>
    </submittedName>
</protein>
<proteinExistence type="predicted"/>
<dbReference type="EMBL" id="BONO01000001">
    <property type="protein sequence ID" value="GIG34872.1"/>
    <property type="molecule type" value="Genomic_DNA"/>
</dbReference>
<dbReference type="PANTHER" id="PTHR42791:SF1">
    <property type="entry name" value="N-ACETYLTRANSFERASE DOMAIN-CONTAINING PROTEIN"/>
    <property type="match status" value="1"/>
</dbReference>
<dbReference type="RefSeq" id="WP_203666905.1">
    <property type="nucleotide sequence ID" value="NZ_BONO01000001.1"/>
</dbReference>
<dbReference type="PROSITE" id="PS51186">
    <property type="entry name" value="GNAT"/>
    <property type="match status" value="1"/>
</dbReference>
<dbReference type="InterPro" id="IPR052523">
    <property type="entry name" value="Trichothecene_AcTrans"/>
</dbReference>
<comment type="caution">
    <text evidence="2">The sequence shown here is derived from an EMBL/GenBank/DDBJ whole genome shotgun (WGS) entry which is preliminary data.</text>
</comment>
<dbReference type="InterPro" id="IPR016181">
    <property type="entry name" value="Acyl_CoA_acyltransferase"/>
</dbReference>
<organism evidence="2 3">
    <name type="scientific">Cellulomonas pakistanensis</name>
    <dbReference type="NCBI Taxonomy" id="992287"/>
    <lineage>
        <taxon>Bacteria</taxon>
        <taxon>Bacillati</taxon>
        <taxon>Actinomycetota</taxon>
        <taxon>Actinomycetes</taxon>
        <taxon>Micrococcales</taxon>
        <taxon>Cellulomonadaceae</taxon>
        <taxon>Cellulomonas</taxon>
    </lineage>
</organism>
<dbReference type="AlphaFoldDB" id="A0A919U5C0"/>
<evidence type="ECO:0000259" key="1">
    <source>
        <dbReference type="PROSITE" id="PS51186"/>
    </source>
</evidence>
<dbReference type="GO" id="GO:0016747">
    <property type="term" value="F:acyltransferase activity, transferring groups other than amino-acyl groups"/>
    <property type="evidence" value="ECO:0007669"/>
    <property type="project" value="InterPro"/>
</dbReference>
<dbReference type="SUPFAM" id="SSF55729">
    <property type="entry name" value="Acyl-CoA N-acyltransferases (Nat)"/>
    <property type="match status" value="1"/>
</dbReference>
<evidence type="ECO:0000313" key="3">
    <source>
        <dbReference type="Proteomes" id="UP000642125"/>
    </source>
</evidence>
<gene>
    <name evidence="2" type="ORF">Cpa01nite_02530</name>
</gene>
<dbReference type="InterPro" id="IPR000182">
    <property type="entry name" value="GNAT_dom"/>
</dbReference>
<dbReference type="Pfam" id="PF13508">
    <property type="entry name" value="Acetyltransf_7"/>
    <property type="match status" value="1"/>
</dbReference>
<name>A0A919U5C0_9CELL</name>